<proteinExistence type="predicted"/>
<feature type="compositionally biased region" description="Gly residues" evidence="1">
    <location>
        <begin position="72"/>
        <end position="90"/>
    </location>
</feature>
<feature type="region of interest" description="Disordered" evidence="1">
    <location>
        <begin position="1"/>
        <end position="29"/>
    </location>
</feature>
<organism evidence="2 3">
    <name type="scientific">Danaus chrysippus</name>
    <name type="common">African queen</name>
    <dbReference type="NCBI Taxonomy" id="151541"/>
    <lineage>
        <taxon>Eukaryota</taxon>
        <taxon>Metazoa</taxon>
        <taxon>Ecdysozoa</taxon>
        <taxon>Arthropoda</taxon>
        <taxon>Hexapoda</taxon>
        <taxon>Insecta</taxon>
        <taxon>Pterygota</taxon>
        <taxon>Neoptera</taxon>
        <taxon>Endopterygota</taxon>
        <taxon>Lepidoptera</taxon>
        <taxon>Glossata</taxon>
        <taxon>Ditrysia</taxon>
        <taxon>Papilionoidea</taxon>
        <taxon>Nymphalidae</taxon>
        <taxon>Danainae</taxon>
        <taxon>Danaini</taxon>
        <taxon>Danaina</taxon>
        <taxon>Danaus</taxon>
        <taxon>Anosia</taxon>
    </lineage>
</organism>
<dbReference type="Proteomes" id="UP000789524">
    <property type="component" value="Unassembled WGS sequence"/>
</dbReference>
<feature type="region of interest" description="Disordered" evidence="1">
    <location>
        <begin position="70"/>
        <end position="96"/>
    </location>
</feature>
<comment type="caution">
    <text evidence="2">The sequence shown here is derived from an EMBL/GenBank/DDBJ whole genome shotgun (WGS) entry which is preliminary data.</text>
</comment>
<evidence type="ECO:0000313" key="2">
    <source>
        <dbReference type="EMBL" id="CAG9575350.1"/>
    </source>
</evidence>
<evidence type="ECO:0000313" key="3">
    <source>
        <dbReference type="Proteomes" id="UP000789524"/>
    </source>
</evidence>
<evidence type="ECO:0000256" key="1">
    <source>
        <dbReference type="SAM" id="MobiDB-lite"/>
    </source>
</evidence>
<name>A0A8J2R101_9NEOP</name>
<reference evidence="2" key="1">
    <citation type="submission" date="2021-09" db="EMBL/GenBank/DDBJ databases">
        <authorList>
            <person name="Martin H S."/>
        </authorList>
    </citation>
    <scope>NUCLEOTIDE SEQUENCE</scope>
</reference>
<dbReference type="EMBL" id="CAKASE010000074">
    <property type="protein sequence ID" value="CAG9575350.1"/>
    <property type="molecule type" value="Genomic_DNA"/>
</dbReference>
<accession>A0A8J2R101</accession>
<sequence>MHERPNEHIVAVTKQRATRKTDSTLNKERRTLPHQPFIPASTDNVLLAVVGSSNSRLASICLLPRGAEGGEEAGGGRGGAGLRGGSGLQPGQGSRDAPLVRAKSHFRALHQTWPTYDVIVHGDTECDMIVESNKAAEELEMCCNDYTCAEYDNNKHI</sequence>
<protein>
    <submittedName>
        <fullName evidence="2">(African queen) hypothetical protein</fullName>
    </submittedName>
</protein>
<gene>
    <name evidence="2" type="ORF">DCHRY22_LOCUS11271</name>
</gene>
<keyword evidence="3" id="KW-1185">Reference proteome</keyword>
<dbReference type="AlphaFoldDB" id="A0A8J2R101"/>
<feature type="compositionally biased region" description="Basic and acidic residues" evidence="1">
    <location>
        <begin position="19"/>
        <end position="29"/>
    </location>
</feature>